<proteinExistence type="predicted"/>
<accession>A0A643JRN1</accession>
<dbReference type="PROSITE" id="PS50113">
    <property type="entry name" value="PAC"/>
    <property type="match status" value="1"/>
</dbReference>
<dbReference type="InterPro" id="IPR036390">
    <property type="entry name" value="WH_DNA-bd_sf"/>
</dbReference>
<dbReference type="NCBIfam" id="TIGR00229">
    <property type="entry name" value="sensory_box"/>
    <property type="match status" value="3"/>
</dbReference>
<feature type="domain" description="PAC" evidence="5">
    <location>
        <begin position="580"/>
        <end position="638"/>
    </location>
</feature>
<reference evidence="6" key="1">
    <citation type="submission" date="2019-09" db="EMBL/GenBank/DDBJ databases">
        <title>Genomic analysis of Haloferax sp. CBA1149.</title>
        <authorList>
            <person name="Roh S.W."/>
        </authorList>
    </citation>
    <scope>NUCLEOTIDE SEQUENCE</scope>
    <source>
        <strain evidence="6">CBA1149</strain>
    </source>
</reference>
<sequence length="1045" mass="116954">MSGQGGEWERETLAVFEQTRGTGEPLTTQEVTESLACTRRTVYNRLDRLVDRGILDTKKVGARGRVWWRVSPDTPTETTELPSDDRGVSDLVREAQFQSLVEEVTEYAIFALDTDGRVRTWNRGAERIKGYEAEEIIGEHFSVFYPPAERDENLPQHNLVEAARNGAIKEDGWRIRKDGTKFRAKVTLTAVTDGGDIRGYVKVTQDTTRQYRKRQRLAKQRDNLERELDDVFERIDDGFLAVDDGFSVVYVNERAESLLGKTESELLGETFGSALELLSGTDVEECFEHVRTNQEPVTCEGYVDLLGQWLAATIYPSENGLSIYLRDITTRRERARELETRVRQQEVITELGWLALENGDIDHLMSRAASLVSETLGTDYTKVLELRPNGDDLLLRQGVGWDEGIVGETTVSAIDRDSQAAHTLLTEEPIVVENLDEEQRFSGPELLTSHGVVSGVSTIVGSVDSPWGIFGTHHTERKTFTDQDINFIQSVAHILATAIRRHEHERALQQYETIVETIDDGVYVLDENQHFVMVNESYQEMMGYDRSEMIGEHCSLVVGEDIAREAAARRQSMRDDENHETLEARIERADGSHFFAESKFTRLQTLGEDERGDGSFVGSVGVVRETTERREYERTLERQRKQLAALNDLNGVIRDVTDAVIAQSTREEVESVVCDRLADAETYQFAWIGELDRSLDTVQIKATAGCEPIEGVELSLETELRGGGGYAALVDEALRTQTVQYRRGDDEDRDGELTTASNEANALFHELLAETNVESSVAIPIVHDETVLGVLMISTDRPDAFEGDEQAAIDHLGSIIGHALASIERKRALMSDEVIELNFRTQNLSNSLGHSFDMEGEISIEETVETGDGNYTAYGTVTDDAIDTLDAIIEATPNWKQLTVRNSENGVNSFEVRLSEPPITSAVAAQGGEIIEARIVDGTVHLGFHLPPGADVRTVIELVESQYPEIEMVSRKQVKRANPHLEDVLTEKLTDRQHSTIEACYHAGFFEWPRNSSGEEVAESLGISPPTFHQHLRAAERKVFETLLS</sequence>
<dbReference type="SUPFAM" id="SSF46785">
    <property type="entry name" value="Winged helix' DNA-binding domain"/>
    <property type="match status" value="1"/>
</dbReference>
<dbReference type="InterPro" id="IPR013656">
    <property type="entry name" value="PAS_4"/>
</dbReference>
<evidence type="ECO:0000259" key="4">
    <source>
        <dbReference type="PROSITE" id="PS50112"/>
    </source>
</evidence>
<evidence type="ECO:0000256" key="3">
    <source>
        <dbReference type="SAM" id="Coils"/>
    </source>
</evidence>
<organism evidence="6">
    <name type="scientific">Haloferax sp. CBA1149</name>
    <dbReference type="NCBI Taxonomy" id="2650753"/>
    <lineage>
        <taxon>Archaea</taxon>
        <taxon>Methanobacteriati</taxon>
        <taxon>Methanobacteriota</taxon>
        <taxon>Stenosarchaea group</taxon>
        <taxon>Halobacteria</taxon>
        <taxon>Halobacteriales</taxon>
        <taxon>Haloferacaceae</taxon>
        <taxon>Haloferax</taxon>
    </lineage>
</organism>
<feature type="domain" description="PAS" evidence="4">
    <location>
        <begin position="507"/>
        <end position="576"/>
    </location>
</feature>
<evidence type="ECO:0000256" key="2">
    <source>
        <dbReference type="ARBA" id="ARBA00023163"/>
    </source>
</evidence>
<dbReference type="SUPFAM" id="SSF55781">
    <property type="entry name" value="GAF domain-like"/>
    <property type="match status" value="2"/>
</dbReference>
<dbReference type="InterPro" id="IPR000700">
    <property type="entry name" value="PAS-assoc_C"/>
</dbReference>
<gene>
    <name evidence="6" type="ORF">Hfx1149_02405</name>
</gene>
<dbReference type="PROSITE" id="PS50112">
    <property type="entry name" value="PAS"/>
    <property type="match status" value="3"/>
</dbReference>
<comment type="caution">
    <text evidence="6">The sequence shown here is derived from an EMBL/GenBank/DDBJ whole genome shotgun (WGS) entry which is preliminary data.</text>
</comment>
<dbReference type="InterPro" id="IPR003018">
    <property type="entry name" value="GAF"/>
</dbReference>
<dbReference type="EMBL" id="VZUS01000001">
    <property type="protein sequence ID" value="KAB1186940.1"/>
    <property type="molecule type" value="Genomic_DNA"/>
</dbReference>
<dbReference type="SUPFAM" id="SSF55785">
    <property type="entry name" value="PYP-like sensor domain (PAS domain)"/>
    <property type="match status" value="3"/>
</dbReference>
<evidence type="ECO:0000256" key="1">
    <source>
        <dbReference type="ARBA" id="ARBA00023015"/>
    </source>
</evidence>
<keyword evidence="3" id="KW-0175">Coiled coil</keyword>
<dbReference type="InterPro" id="IPR000014">
    <property type="entry name" value="PAS"/>
</dbReference>
<feature type="coiled-coil region" evidence="3">
    <location>
        <begin position="622"/>
        <end position="649"/>
    </location>
</feature>
<dbReference type="AlphaFoldDB" id="A0A643JRN1"/>
<dbReference type="InterPro" id="IPR035965">
    <property type="entry name" value="PAS-like_dom_sf"/>
</dbReference>
<dbReference type="Pfam" id="PF04967">
    <property type="entry name" value="HTH_10"/>
    <property type="match status" value="1"/>
</dbReference>
<dbReference type="Pfam" id="PF13185">
    <property type="entry name" value="GAF_2"/>
    <property type="match status" value="1"/>
</dbReference>
<dbReference type="InterPro" id="IPR031803">
    <property type="entry name" value="BAT_GAF/HTH-assoc"/>
</dbReference>
<dbReference type="Pfam" id="PF00989">
    <property type="entry name" value="PAS"/>
    <property type="match status" value="2"/>
</dbReference>
<dbReference type="SMART" id="SM00065">
    <property type="entry name" value="GAF"/>
    <property type="match status" value="1"/>
</dbReference>
<dbReference type="GO" id="GO:0006355">
    <property type="term" value="P:regulation of DNA-templated transcription"/>
    <property type="evidence" value="ECO:0007669"/>
    <property type="project" value="InterPro"/>
</dbReference>
<feature type="domain" description="PAS" evidence="4">
    <location>
        <begin position="224"/>
        <end position="285"/>
    </location>
</feature>
<dbReference type="PANTHER" id="PTHR34236:SF1">
    <property type="entry name" value="DIMETHYL SULFOXIDE REDUCTASE TRANSCRIPTIONAL ACTIVATOR"/>
    <property type="match status" value="1"/>
</dbReference>
<evidence type="ECO:0000313" key="6">
    <source>
        <dbReference type="EMBL" id="KAB1186940.1"/>
    </source>
</evidence>
<keyword evidence="1" id="KW-0805">Transcription regulation</keyword>
<dbReference type="SMART" id="SM00091">
    <property type="entry name" value="PAS"/>
    <property type="match status" value="3"/>
</dbReference>
<feature type="domain" description="PAS" evidence="4">
    <location>
        <begin position="93"/>
        <end position="146"/>
    </location>
</feature>
<dbReference type="InterPro" id="IPR029016">
    <property type="entry name" value="GAF-like_dom_sf"/>
</dbReference>
<dbReference type="CDD" id="cd00130">
    <property type="entry name" value="PAS"/>
    <property type="match status" value="3"/>
</dbReference>
<dbReference type="Pfam" id="PF15915">
    <property type="entry name" value="BAT"/>
    <property type="match status" value="1"/>
</dbReference>
<dbReference type="Pfam" id="PF01590">
    <property type="entry name" value="GAF"/>
    <property type="match status" value="1"/>
</dbReference>
<protein>
    <submittedName>
        <fullName evidence="6">PAS domain S-box protein</fullName>
    </submittedName>
</protein>
<feature type="coiled-coil region" evidence="3">
    <location>
        <begin position="207"/>
        <end position="234"/>
    </location>
</feature>
<dbReference type="RefSeq" id="WP_151135097.1">
    <property type="nucleotide sequence ID" value="NZ_VZUS01000001.1"/>
</dbReference>
<dbReference type="InterPro" id="IPR007050">
    <property type="entry name" value="HTH_bacterioopsin"/>
</dbReference>
<dbReference type="PANTHER" id="PTHR34236">
    <property type="entry name" value="DIMETHYL SULFOXIDE REDUCTASE TRANSCRIPTIONAL ACTIVATOR"/>
    <property type="match status" value="1"/>
</dbReference>
<keyword evidence="2" id="KW-0804">Transcription</keyword>
<dbReference type="Gene3D" id="3.30.450.20">
    <property type="entry name" value="PAS domain"/>
    <property type="match status" value="3"/>
</dbReference>
<dbReference type="InterPro" id="IPR013767">
    <property type="entry name" value="PAS_fold"/>
</dbReference>
<dbReference type="Gene3D" id="3.30.450.40">
    <property type="match status" value="2"/>
</dbReference>
<evidence type="ECO:0000259" key="5">
    <source>
        <dbReference type="PROSITE" id="PS50113"/>
    </source>
</evidence>
<name>A0A643JRN1_9EURY</name>
<dbReference type="Pfam" id="PF08448">
    <property type="entry name" value="PAS_4"/>
    <property type="match status" value="1"/>
</dbReference>